<name>A0ABW5P2S4_9DEIO</name>
<dbReference type="EMBL" id="JBHUMK010000037">
    <property type="protein sequence ID" value="MFD2609554.1"/>
    <property type="molecule type" value="Genomic_DNA"/>
</dbReference>
<keyword evidence="2" id="KW-1185">Reference proteome</keyword>
<reference evidence="2" key="1">
    <citation type="journal article" date="2019" name="Int. J. Syst. Evol. Microbiol.">
        <title>The Global Catalogue of Microorganisms (GCM) 10K type strain sequencing project: providing services to taxonomists for standard genome sequencing and annotation.</title>
        <authorList>
            <consortium name="The Broad Institute Genomics Platform"/>
            <consortium name="The Broad Institute Genome Sequencing Center for Infectious Disease"/>
            <person name="Wu L."/>
            <person name="Ma J."/>
        </authorList>
    </citation>
    <scope>NUCLEOTIDE SEQUENCE [LARGE SCALE GENOMIC DNA]</scope>
    <source>
        <strain evidence="2">KCTC 33842</strain>
    </source>
</reference>
<dbReference type="RefSeq" id="WP_386845020.1">
    <property type="nucleotide sequence ID" value="NZ_JBHUMK010000037.1"/>
</dbReference>
<proteinExistence type="predicted"/>
<evidence type="ECO:0000313" key="1">
    <source>
        <dbReference type="EMBL" id="MFD2609554.1"/>
    </source>
</evidence>
<evidence type="ECO:0000313" key="2">
    <source>
        <dbReference type="Proteomes" id="UP001597475"/>
    </source>
</evidence>
<protein>
    <submittedName>
        <fullName evidence="1">Uncharacterized protein</fullName>
    </submittedName>
</protein>
<comment type="caution">
    <text evidence="1">The sequence shown here is derived from an EMBL/GenBank/DDBJ whole genome shotgun (WGS) entry which is preliminary data.</text>
</comment>
<accession>A0ABW5P2S4</accession>
<dbReference type="Proteomes" id="UP001597475">
    <property type="component" value="Unassembled WGS sequence"/>
</dbReference>
<sequence length="236" mass="25029">MTNEQQFVALKPFRFGTGVLQPGDPVPVEAGRDYRLMQRLGQIAPVSVTAPAAAQQEEPLLTPYEAGESVYFISEDGAATLVTFHEALEAPDDVREGLGLKEGDVVASVTFPDDGENATFVPLGSLLPEQPTARLIEELQAEAALSVPADVDRITALEGRTAFLELLVQAIRMEGAPLPDDLPSVKDLRTNGISTAEGLALLAAGEHGRANLVALDRIGEKSAEKILAYLHPVPGA</sequence>
<gene>
    <name evidence="1" type="ORF">ACFSR9_08900</name>
</gene>
<organism evidence="1 2">
    <name type="scientific">Deinococcus taklimakanensis</name>
    <dbReference type="NCBI Taxonomy" id="536443"/>
    <lineage>
        <taxon>Bacteria</taxon>
        <taxon>Thermotogati</taxon>
        <taxon>Deinococcota</taxon>
        <taxon>Deinococci</taxon>
        <taxon>Deinococcales</taxon>
        <taxon>Deinococcaceae</taxon>
        <taxon>Deinococcus</taxon>
    </lineage>
</organism>